<comment type="subcellular location">
    <subcellularLocation>
        <location evidence="1">Cell membrane</location>
        <topology evidence="1">Multi-pass membrane protein</topology>
    </subcellularLocation>
</comment>
<feature type="domain" description="Tyrosine-protein kinase G-rich" evidence="9">
    <location>
        <begin position="145"/>
        <end position="194"/>
    </location>
</feature>
<evidence type="ECO:0000259" key="8">
    <source>
        <dbReference type="Pfam" id="PF02706"/>
    </source>
</evidence>
<keyword evidence="5 7" id="KW-1133">Transmembrane helix</keyword>
<feature type="domain" description="Polysaccharide chain length determinant N-terminal" evidence="8">
    <location>
        <begin position="2"/>
        <end position="92"/>
    </location>
</feature>
<evidence type="ECO:0000256" key="5">
    <source>
        <dbReference type="ARBA" id="ARBA00022989"/>
    </source>
</evidence>
<keyword evidence="11" id="KW-1185">Reference proteome</keyword>
<evidence type="ECO:0000256" key="1">
    <source>
        <dbReference type="ARBA" id="ARBA00004651"/>
    </source>
</evidence>
<accession>A0A162LXA4</accession>
<dbReference type="InterPro" id="IPR003856">
    <property type="entry name" value="LPS_length_determ_N"/>
</dbReference>
<evidence type="ECO:0000256" key="6">
    <source>
        <dbReference type="ARBA" id="ARBA00023136"/>
    </source>
</evidence>
<organism evidence="10 11">
    <name type="scientific">Paenibacillus antarcticus</name>
    <dbReference type="NCBI Taxonomy" id="253703"/>
    <lineage>
        <taxon>Bacteria</taxon>
        <taxon>Bacillati</taxon>
        <taxon>Bacillota</taxon>
        <taxon>Bacilli</taxon>
        <taxon>Bacillales</taxon>
        <taxon>Paenibacillaceae</taxon>
        <taxon>Paenibacillus</taxon>
    </lineage>
</organism>
<protein>
    <submittedName>
        <fullName evidence="10">Lipopolysaccharide biosynthesis protein</fullName>
    </submittedName>
</protein>
<dbReference type="PROSITE" id="PS51257">
    <property type="entry name" value="PROKAR_LIPOPROTEIN"/>
    <property type="match status" value="1"/>
</dbReference>
<evidence type="ECO:0000256" key="4">
    <source>
        <dbReference type="ARBA" id="ARBA00022692"/>
    </source>
</evidence>
<sequence length="251" mass="27768">MELKQYWLIVKRRILLIALIISVSCQTIGIYSYYLITPQYEASAKLIVNQYKDSSSLLPSIDLGSINSTIGLIKTYKEIIRTPRMMKIVVKEYPNLGITYGELIGKVSVSSVNETQVMSISVRDDSYEQAANIANAVAVVFQKTIPELMKVDNVSVLDKADPKEKRGPIAPNPKMNIAVAFMLALMFGIGLSFLLDYLDDTLKTEEDIDLVLGVPVLTAIPRFKDSDINDRGNKFPLKPTAGGDTNVSLDS</sequence>
<dbReference type="RefSeq" id="WP_068652781.1">
    <property type="nucleotide sequence ID" value="NZ_CP043611.1"/>
</dbReference>
<evidence type="ECO:0000256" key="7">
    <source>
        <dbReference type="SAM" id="Phobius"/>
    </source>
</evidence>
<dbReference type="AlphaFoldDB" id="A0A162LXA4"/>
<dbReference type="EMBL" id="LVJI01000048">
    <property type="protein sequence ID" value="OAB41187.1"/>
    <property type="molecule type" value="Genomic_DNA"/>
</dbReference>
<name>A0A162LXA4_9BACL</name>
<feature type="transmembrane region" description="Helical" evidence="7">
    <location>
        <begin position="175"/>
        <end position="195"/>
    </location>
</feature>
<keyword evidence="6 7" id="KW-0472">Membrane</keyword>
<dbReference type="Proteomes" id="UP000077355">
    <property type="component" value="Unassembled WGS sequence"/>
</dbReference>
<feature type="transmembrane region" description="Helical" evidence="7">
    <location>
        <begin position="14"/>
        <end position="36"/>
    </location>
</feature>
<dbReference type="Pfam" id="PF13807">
    <property type="entry name" value="GNVR"/>
    <property type="match status" value="1"/>
</dbReference>
<dbReference type="PANTHER" id="PTHR32309">
    <property type="entry name" value="TYROSINE-PROTEIN KINASE"/>
    <property type="match status" value="1"/>
</dbReference>
<evidence type="ECO:0000256" key="3">
    <source>
        <dbReference type="ARBA" id="ARBA00022475"/>
    </source>
</evidence>
<evidence type="ECO:0000313" key="11">
    <source>
        <dbReference type="Proteomes" id="UP000077355"/>
    </source>
</evidence>
<dbReference type="PANTHER" id="PTHR32309:SF13">
    <property type="entry name" value="FERRIC ENTEROBACTIN TRANSPORT PROTEIN FEPE"/>
    <property type="match status" value="1"/>
</dbReference>
<dbReference type="InterPro" id="IPR032807">
    <property type="entry name" value="GNVR"/>
</dbReference>
<evidence type="ECO:0000259" key="9">
    <source>
        <dbReference type="Pfam" id="PF13807"/>
    </source>
</evidence>
<dbReference type="InterPro" id="IPR050445">
    <property type="entry name" value="Bact_polysacc_biosynth/exp"/>
</dbReference>
<keyword evidence="4 7" id="KW-0812">Transmembrane</keyword>
<comment type="caution">
    <text evidence="10">The sequence shown here is derived from an EMBL/GenBank/DDBJ whole genome shotgun (WGS) entry which is preliminary data.</text>
</comment>
<dbReference type="OrthoDB" id="2360475at2"/>
<dbReference type="GO" id="GO:0005886">
    <property type="term" value="C:plasma membrane"/>
    <property type="evidence" value="ECO:0007669"/>
    <property type="project" value="UniProtKB-SubCell"/>
</dbReference>
<dbReference type="Pfam" id="PF02706">
    <property type="entry name" value="Wzz"/>
    <property type="match status" value="1"/>
</dbReference>
<evidence type="ECO:0000256" key="2">
    <source>
        <dbReference type="ARBA" id="ARBA00006683"/>
    </source>
</evidence>
<proteinExistence type="inferred from homology"/>
<evidence type="ECO:0000313" key="10">
    <source>
        <dbReference type="EMBL" id="OAB41187.1"/>
    </source>
</evidence>
<keyword evidence="3" id="KW-1003">Cell membrane</keyword>
<comment type="similarity">
    <text evidence="2">Belongs to the CpsC/CapA family.</text>
</comment>
<dbReference type="GO" id="GO:0004713">
    <property type="term" value="F:protein tyrosine kinase activity"/>
    <property type="evidence" value="ECO:0007669"/>
    <property type="project" value="TreeGrafter"/>
</dbReference>
<gene>
    <name evidence="10" type="ORF">PBAT_21775</name>
</gene>
<reference evidence="10 11" key="1">
    <citation type="submission" date="2016-03" db="EMBL/GenBank/DDBJ databases">
        <title>Draft genome sequence of Paenibacillus antarcticus CECT 5836.</title>
        <authorList>
            <person name="Shin S.-K."/>
            <person name="Yi H."/>
        </authorList>
    </citation>
    <scope>NUCLEOTIDE SEQUENCE [LARGE SCALE GENOMIC DNA]</scope>
    <source>
        <strain evidence="10 11">CECT 5836</strain>
    </source>
</reference>